<dbReference type="PANTHER" id="PTHR21047:SF2">
    <property type="entry name" value="THYMIDINE DIPHOSPHO-4-KETO-RHAMNOSE 3,5-EPIMERASE"/>
    <property type="match status" value="1"/>
</dbReference>
<comment type="pathway">
    <text evidence="5">Carbohydrate biosynthesis; dTDP-L-rhamnose biosynthesis.</text>
</comment>
<comment type="function">
    <text evidence="2 5">Catalyzes the epimerization of the C3' and C5'positions of dTDP-6-deoxy-D-xylo-4-hexulose, forming dTDP-6-deoxy-L-lyxo-4-hexulose.</text>
</comment>
<keyword evidence="5 6" id="KW-0413">Isomerase</keyword>
<dbReference type="PANTHER" id="PTHR21047">
    <property type="entry name" value="DTDP-6-DEOXY-D-GLUCOSE-3,5 EPIMERASE"/>
    <property type="match status" value="1"/>
</dbReference>
<accession>A0ABZ0S246</accession>
<dbReference type="EC" id="5.1.3.13" evidence="3 5"/>
<proteinExistence type="inferred from homology"/>
<comment type="catalytic activity">
    <reaction evidence="1 5">
        <text>dTDP-4-dehydro-6-deoxy-alpha-D-glucose = dTDP-4-dehydro-beta-L-rhamnose</text>
        <dbReference type="Rhea" id="RHEA:16969"/>
        <dbReference type="ChEBI" id="CHEBI:57649"/>
        <dbReference type="ChEBI" id="CHEBI:62830"/>
        <dbReference type="EC" id="5.1.3.13"/>
    </reaction>
</comment>
<dbReference type="Pfam" id="PF00908">
    <property type="entry name" value="dTDP_sugar_isom"/>
    <property type="match status" value="1"/>
</dbReference>
<dbReference type="InterPro" id="IPR000888">
    <property type="entry name" value="RmlC-like"/>
</dbReference>
<dbReference type="InterPro" id="IPR014710">
    <property type="entry name" value="RmlC-like_jellyroll"/>
</dbReference>
<gene>
    <name evidence="6" type="primary">rmlC</name>
    <name evidence="6" type="ORF">Thiowin_00244</name>
</gene>
<organism evidence="6 7">
    <name type="scientific">Thiorhodovibrio winogradskyi</name>
    <dbReference type="NCBI Taxonomy" id="77007"/>
    <lineage>
        <taxon>Bacteria</taxon>
        <taxon>Pseudomonadati</taxon>
        <taxon>Pseudomonadota</taxon>
        <taxon>Gammaproteobacteria</taxon>
        <taxon>Chromatiales</taxon>
        <taxon>Chromatiaceae</taxon>
        <taxon>Thiorhodovibrio</taxon>
    </lineage>
</organism>
<reference evidence="6 7" key="1">
    <citation type="journal article" date="2023" name="Microorganisms">
        <title>Thiorhodovibrio frisius and Trv. litoralis spp. nov., Two Novel Members from a Clade of Fastidious Purple Sulfur Bacteria That Exhibit Unique Red-Shifted Light-Harvesting Capabilities.</title>
        <authorList>
            <person name="Methner A."/>
            <person name="Kuzyk S.B."/>
            <person name="Petersen J."/>
            <person name="Bauer S."/>
            <person name="Brinkmann H."/>
            <person name="Sichau K."/>
            <person name="Wanner G."/>
            <person name="Wolf J."/>
            <person name="Neumann-Schaal M."/>
            <person name="Henke P."/>
            <person name="Tank M."/>
            <person name="Sproer C."/>
            <person name="Bunk B."/>
            <person name="Overmann J."/>
        </authorList>
    </citation>
    <scope>NUCLEOTIDE SEQUENCE [LARGE SCALE GENOMIC DNA]</scope>
    <source>
        <strain evidence="6 7">DSM 6702</strain>
    </source>
</reference>
<dbReference type="RefSeq" id="WP_328985929.1">
    <property type="nucleotide sequence ID" value="NZ_CP121472.1"/>
</dbReference>
<name>A0ABZ0S246_9GAMM</name>
<keyword evidence="7" id="KW-1185">Reference proteome</keyword>
<comment type="similarity">
    <text evidence="5">Belongs to the dTDP-4-dehydrorhamnose 3,5-epimerase family.</text>
</comment>
<evidence type="ECO:0000256" key="4">
    <source>
        <dbReference type="ARBA" id="ARBA00019595"/>
    </source>
</evidence>
<evidence type="ECO:0000256" key="2">
    <source>
        <dbReference type="ARBA" id="ARBA00001997"/>
    </source>
</evidence>
<evidence type="ECO:0000313" key="7">
    <source>
        <dbReference type="Proteomes" id="UP001432180"/>
    </source>
</evidence>
<dbReference type="Proteomes" id="UP001432180">
    <property type="component" value="Chromosome"/>
</dbReference>
<dbReference type="InterPro" id="IPR011051">
    <property type="entry name" value="RmlC_Cupin_sf"/>
</dbReference>
<dbReference type="NCBIfam" id="TIGR01221">
    <property type="entry name" value="rmlC"/>
    <property type="match status" value="1"/>
</dbReference>
<comment type="subunit">
    <text evidence="5">Homodimer.</text>
</comment>
<protein>
    <recommendedName>
        <fullName evidence="4 5">dTDP-4-dehydrorhamnose 3,5-epimerase</fullName>
        <ecNumber evidence="3 5">5.1.3.13</ecNumber>
    </recommendedName>
    <alternativeName>
        <fullName evidence="5">Thymidine diphospho-4-keto-rhamnose 3,5-epimerase</fullName>
    </alternativeName>
</protein>
<sequence length="186" mass="20530">MPPVVESLAIPAVKLIHPQKHGDARGFFSETYSQGDLATAGIDIHFVQDNHAFSVERGTLRGLHFQTPPFAQHKLIRVIRGAILDVAVDLRTCSPTYGQHVSAMISAEAWNQLLVPIGFAHGLMTLEPNTEVLYKVSSSYSPEHDKGLLWNDPALAIDWPLVPDAAILSDKDRRQPTLAELPAYFE</sequence>
<evidence type="ECO:0000256" key="3">
    <source>
        <dbReference type="ARBA" id="ARBA00012098"/>
    </source>
</evidence>
<dbReference type="Gene3D" id="2.60.120.10">
    <property type="entry name" value="Jelly Rolls"/>
    <property type="match status" value="1"/>
</dbReference>
<evidence type="ECO:0000256" key="5">
    <source>
        <dbReference type="RuleBase" id="RU364069"/>
    </source>
</evidence>
<dbReference type="CDD" id="cd00438">
    <property type="entry name" value="cupin_RmlC"/>
    <property type="match status" value="1"/>
</dbReference>
<evidence type="ECO:0000313" key="6">
    <source>
        <dbReference type="EMBL" id="WPL15353.1"/>
    </source>
</evidence>
<dbReference type="SUPFAM" id="SSF51182">
    <property type="entry name" value="RmlC-like cupins"/>
    <property type="match status" value="1"/>
</dbReference>
<dbReference type="EMBL" id="CP121472">
    <property type="protein sequence ID" value="WPL15353.1"/>
    <property type="molecule type" value="Genomic_DNA"/>
</dbReference>
<evidence type="ECO:0000256" key="1">
    <source>
        <dbReference type="ARBA" id="ARBA00001298"/>
    </source>
</evidence>
<dbReference type="GO" id="GO:0008830">
    <property type="term" value="F:dTDP-4-dehydrorhamnose 3,5-epimerase activity"/>
    <property type="evidence" value="ECO:0007669"/>
    <property type="project" value="UniProtKB-EC"/>
</dbReference>